<accession>A0ABQ9B3K3</accession>
<gene>
    <name evidence="1" type="ORF">OIU77_001507</name>
</gene>
<keyword evidence="2" id="KW-1185">Reference proteome</keyword>
<evidence type="ECO:0000313" key="2">
    <source>
        <dbReference type="Proteomes" id="UP001141253"/>
    </source>
</evidence>
<name>A0ABQ9B3K3_9ROSI</name>
<dbReference type="Gene3D" id="3.80.10.10">
    <property type="entry name" value="Ribonuclease Inhibitor"/>
    <property type="match status" value="1"/>
</dbReference>
<reference evidence="1" key="1">
    <citation type="submission" date="2022-10" db="EMBL/GenBank/DDBJ databases">
        <authorList>
            <person name="Hyden B.L."/>
            <person name="Feng K."/>
            <person name="Yates T."/>
            <person name="Jawdy S."/>
            <person name="Smart L.B."/>
            <person name="Muchero W."/>
        </authorList>
    </citation>
    <scope>NUCLEOTIDE SEQUENCE</scope>
    <source>
        <tissue evidence="1">Shoot tip</tissue>
    </source>
</reference>
<dbReference type="PANTHER" id="PTHR34223">
    <property type="entry name" value="OS11G0201299 PROTEIN"/>
    <property type="match status" value="1"/>
</dbReference>
<organism evidence="1 2">
    <name type="scientific">Salix suchowensis</name>
    <dbReference type="NCBI Taxonomy" id="1278906"/>
    <lineage>
        <taxon>Eukaryota</taxon>
        <taxon>Viridiplantae</taxon>
        <taxon>Streptophyta</taxon>
        <taxon>Embryophyta</taxon>
        <taxon>Tracheophyta</taxon>
        <taxon>Spermatophyta</taxon>
        <taxon>Magnoliopsida</taxon>
        <taxon>eudicotyledons</taxon>
        <taxon>Gunneridae</taxon>
        <taxon>Pentapetalae</taxon>
        <taxon>rosids</taxon>
        <taxon>fabids</taxon>
        <taxon>Malpighiales</taxon>
        <taxon>Salicaceae</taxon>
        <taxon>Saliceae</taxon>
        <taxon>Salix</taxon>
    </lineage>
</organism>
<comment type="caution">
    <text evidence="1">The sequence shown here is derived from an EMBL/GenBank/DDBJ whole genome shotgun (WGS) entry which is preliminary data.</text>
</comment>
<dbReference type="Proteomes" id="UP001141253">
    <property type="component" value="Chromosome 17"/>
</dbReference>
<proteinExistence type="predicted"/>
<dbReference type="EMBL" id="JAPFFI010000013">
    <property type="protein sequence ID" value="KAJ6371006.1"/>
    <property type="molecule type" value="Genomic_DNA"/>
</dbReference>
<dbReference type="SUPFAM" id="SSF52047">
    <property type="entry name" value="RNI-like"/>
    <property type="match status" value="1"/>
</dbReference>
<reference evidence="1" key="2">
    <citation type="journal article" date="2023" name="Int. J. Mol. Sci.">
        <title>De Novo Assembly and Annotation of 11 Diverse Shrub Willow (Salix) Genomes Reveals Novel Gene Organization in Sex-Linked Regions.</title>
        <authorList>
            <person name="Hyden B."/>
            <person name="Feng K."/>
            <person name="Yates T.B."/>
            <person name="Jawdy S."/>
            <person name="Cereghino C."/>
            <person name="Smart L.B."/>
            <person name="Muchero W."/>
        </authorList>
    </citation>
    <scope>NUCLEOTIDE SEQUENCE</scope>
    <source>
        <tissue evidence="1">Shoot tip</tissue>
    </source>
</reference>
<dbReference type="InterPro" id="IPR032675">
    <property type="entry name" value="LRR_dom_sf"/>
</dbReference>
<evidence type="ECO:0000313" key="1">
    <source>
        <dbReference type="EMBL" id="KAJ6371006.1"/>
    </source>
</evidence>
<sequence>MDGFPISTTSSLQELTIHNCYVNHIMGFCKNSIKGSSLKNVTISDCKFRETGLSKIKIACSSLVNLTLRGCVFGLGCYVSIGCPLLENLTIHRCFVNESYGIDIRHCPSLTNLMMSHCTFQLLYLNIPTSSLRKLSVFECSSQFPVRIAVSAEQLQTLSVKFSSLLIKDMSISVLRAVQYARVLQLSIQIIEVLSSEDHAEILFENLCDLVIVCDKLEVCQMIVLACFVMRAPYLRTLTIRYEHKSGGFSETEVKEDLAKLLSSAVKMHQLKYGNSETLLLGDQLMKLKLSLQKN</sequence>
<dbReference type="InterPro" id="IPR053197">
    <property type="entry name" value="F-box_SCFL_complex_component"/>
</dbReference>
<protein>
    <submittedName>
        <fullName evidence="1">Uncharacterized protein</fullName>
    </submittedName>
</protein>